<dbReference type="Proteomes" id="UP000230423">
    <property type="component" value="Unassembled WGS sequence"/>
</dbReference>
<name>A0A2G9TF95_TELCI</name>
<dbReference type="AlphaFoldDB" id="A0A2G9TF95"/>
<sequence>MDPSTGELRKISILFDTGAELSFIEQALANELGLQEKGKAALRLRTFGSNQVQQKDSHRVTLNIWDRDGLPLTLDLFTSDILTKPLSSPRVSQGDVDFIRTLDFPVSINGQTIVTKPQVLLGCDQLWTLIRDDQPQIRLPSGLTLLPTRLGHLLTGRCDPTRKAEQVTNVGNEDRWFQFWTLDTQVHTLSTEPFETPPKEEELWERFWALETAGTEEFGVSEKNVRSMVDQQVWDNFRNTVEKRDDGYYVRLPWKDIGVELPDNRAIAFKRLQSTWNSLHKDNTLLDRYNDIFEEQLQANIIEKVEDESQ</sequence>
<dbReference type="EMBL" id="KZ373921">
    <property type="protein sequence ID" value="PIO56649.1"/>
    <property type="molecule type" value="Genomic_DNA"/>
</dbReference>
<reference evidence="1 2" key="1">
    <citation type="submission" date="2015-09" db="EMBL/GenBank/DDBJ databases">
        <title>Draft genome of the parasitic nematode Teladorsagia circumcincta isolate WARC Sus (inbred).</title>
        <authorList>
            <person name="Mitreva M."/>
        </authorList>
    </citation>
    <scope>NUCLEOTIDE SEQUENCE [LARGE SCALE GENOMIC DNA]</scope>
    <source>
        <strain evidence="1 2">S</strain>
    </source>
</reference>
<keyword evidence="2" id="KW-1185">Reference proteome</keyword>
<dbReference type="OrthoDB" id="5864674at2759"/>
<organism evidence="1 2">
    <name type="scientific">Teladorsagia circumcincta</name>
    <name type="common">Brown stomach worm</name>
    <name type="synonym">Ostertagia circumcincta</name>
    <dbReference type="NCBI Taxonomy" id="45464"/>
    <lineage>
        <taxon>Eukaryota</taxon>
        <taxon>Metazoa</taxon>
        <taxon>Ecdysozoa</taxon>
        <taxon>Nematoda</taxon>
        <taxon>Chromadorea</taxon>
        <taxon>Rhabditida</taxon>
        <taxon>Rhabditina</taxon>
        <taxon>Rhabditomorpha</taxon>
        <taxon>Strongyloidea</taxon>
        <taxon>Trichostrongylidae</taxon>
        <taxon>Teladorsagia</taxon>
    </lineage>
</organism>
<gene>
    <name evidence="1" type="ORF">TELCIR_21951</name>
</gene>
<evidence type="ECO:0000313" key="1">
    <source>
        <dbReference type="EMBL" id="PIO56649.1"/>
    </source>
</evidence>
<protein>
    <submittedName>
        <fullName evidence="1">Uncharacterized protein</fullName>
    </submittedName>
</protein>
<proteinExistence type="predicted"/>
<dbReference type="InterPro" id="IPR021109">
    <property type="entry name" value="Peptidase_aspartic_dom_sf"/>
</dbReference>
<accession>A0A2G9TF95</accession>
<dbReference type="Gene3D" id="2.40.70.10">
    <property type="entry name" value="Acid Proteases"/>
    <property type="match status" value="1"/>
</dbReference>
<evidence type="ECO:0000313" key="2">
    <source>
        <dbReference type="Proteomes" id="UP000230423"/>
    </source>
</evidence>
<feature type="non-terminal residue" evidence="1">
    <location>
        <position position="310"/>
    </location>
</feature>